<dbReference type="PANTHER" id="PTHR30469:SF11">
    <property type="entry name" value="BLL4320 PROTEIN"/>
    <property type="match status" value="1"/>
</dbReference>
<evidence type="ECO:0000256" key="3">
    <source>
        <dbReference type="SAM" id="SignalP"/>
    </source>
</evidence>
<keyword evidence="2" id="KW-0175">Coiled coil</keyword>
<evidence type="ECO:0000313" key="7">
    <source>
        <dbReference type="Proteomes" id="UP001157133"/>
    </source>
</evidence>
<dbReference type="Gene3D" id="2.40.420.20">
    <property type="match status" value="1"/>
</dbReference>
<keyword evidence="7" id="KW-1185">Reference proteome</keyword>
<feature type="domain" description="CusB-like beta-barrel" evidence="5">
    <location>
        <begin position="188"/>
        <end position="262"/>
    </location>
</feature>
<reference evidence="6 7" key="1">
    <citation type="submission" date="2023-03" db="EMBL/GenBank/DDBJ databases">
        <title>Draft genome sequence of Thalassotalea eurytherma JCM 18482T.</title>
        <authorList>
            <person name="Sawabe T."/>
        </authorList>
    </citation>
    <scope>NUCLEOTIDE SEQUENCE [LARGE SCALE GENOMIC DNA]</scope>
    <source>
        <strain evidence="6 7">JCM 18482</strain>
    </source>
</reference>
<dbReference type="PANTHER" id="PTHR30469">
    <property type="entry name" value="MULTIDRUG RESISTANCE PROTEIN MDTA"/>
    <property type="match status" value="1"/>
</dbReference>
<organism evidence="6 7">
    <name type="scientific">Thalassotalea eurytherma</name>
    <dbReference type="NCBI Taxonomy" id="1144278"/>
    <lineage>
        <taxon>Bacteria</taxon>
        <taxon>Pseudomonadati</taxon>
        <taxon>Pseudomonadota</taxon>
        <taxon>Gammaproteobacteria</taxon>
        <taxon>Alteromonadales</taxon>
        <taxon>Colwelliaceae</taxon>
        <taxon>Thalassotalea</taxon>
    </lineage>
</organism>
<feature type="domain" description="Multidrug resistance protein MdtA-like barrel-sandwich hybrid" evidence="4">
    <location>
        <begin position="56"/>
        <end position="173"/>
    </location>
</feature>
<accession>A0ABQ6H2W5</accession>
<dbReference type="SUPFAM" id="SSF111369">
    <property type="entry name" value="HlyD-like secretion proteins"/>
    <property type="match status" value="1"/>
</dbReference>
<dbReference type="Gene3D" id="2.40.30.170">
    <property type="match status" value="1"/>
</dbReference>
<dbReference type="NCBIfam" id="TIGR01730">
    <property type="entry name" value="RND_mfp"/>
    <property type="match status" value="1"/>
</dbReference>
<gene>
    <name evidence="6" type="ORF">theurythT_02180</name>
</gene>
<feature type="coiled-coil region" evidence="2">
    <location>
        <begin position="88"/>
        <end position="146"/>
    </location>
</feature>
<proteinExistence type="inferred from homology"/>
<evidence type="ECO:0000259" key="5">
    <source>
        <dbReference type="Pfam" id="PF25954"/>
    </source>
</evidence>
<evidence type="ECO:0000256" key="1">
    <source>
        <dbReference type="ARBA" id="ARBA00009477"/>
    </source>
</evidence>
<evidence type="ECO:0000259" key="4">
    <source>
        <dbReference type="Pfam" id="PF25917"/>
    </source>
</evidence>
<dbReference type="InterPro" id="IPR006143">
    <property type="entry name" value="RND_pump_MFP"/>
</dbReference>
<dbReference type="Gene3D" id="2.40.50.100">
    <property type="match status" value="1"/>
</dbReference>
<dbReference type="RefSeq" id="WP_284206082.1">
    <property type="nucleotide sequence ID" value="NZ_BSSU01000001.1"/>
</dbReference>
<feature type="chain" id="PRO_5047204838" evidence="3">
    <location>
        <begin position="21"/>
        <end position="342"/>
    </location>
</feature>
<comment type="caution">
    <text evidence="6">The sequence shown here is derived from an EMBL/GenBank/DDBJ whole genome shotgun (WGS) entry which is preliminary data.</text>
</comment>
<sequence>MKVLITIMAVILFLPNSSIANERKSPPANVILENMSFQPIQVSIETVGTAEAQKSVSLFPATSDRVTQVAFQPGDYVEKGSVLLELDARRQLAALRRAKIELADQQRDVDRLIKSHVNGAVTESELDEANALLDLAKIAVTEAQADLDDRKVVAPFSGFVGLTEVEVGDRINQSTLITTIDDRAQLFINFSVPESAYSLVDQDTSVEVQPWNNRSASFNASLSQLDSRIDAQNRTLKVRAVLDNSDDLFRPGLSFKVSLNAKGAVYPVVPEAALAWGATGSYIWLAKDGKAVKKAVSIKQRLRGFILVEGDFANDDVLIVEGIQRLREGAEVVAASALAVKD</sequence>
<dbReference type="Proteomes" id="UP001157133">
    <property type="component" value="Unassembled WGS sequence"/>
</dbReference>
<dbReference type="InterPro" id="IPR058625">
    <property type="entry name" value="MdtA-like_BSH"/>
</dbReference>
<feature type="signal peptide" evidence="3">
    <location>
        <begin position="1"/>
        <end position="20"/>
    </location>
</feature>
<evidence type="ECO:0000256" key="2">
    <source>
        <dbReference type="SAM" id="Coils"/>
    </source>
</evidence>
<comment type="similarity">
    <text evidence="1">Belongs to the membrane fusion protein (MFP) (TC 8.A.1) family.</text>
</comment>
<dbReference type="Pfam" id="PF25954">
    <property type="entry name" value="Beta-barrel_RND_2"/>
    <property type="match status" value="1"/>
</dbReference>
<dbReference type="EMBL" id="BSSU01000001">
    <property type="protein sequence ID" value="GLX80766.1"/>
    <property type="molecule type" value="Genomic_DNA"/>
</dbReference>
<dbReference type="Gene3D" id="1.10.287.470">
    <property type="entry name" value="Helix hairpin bin"/>
    <property type="match status" value="1"/>
</dbReference>
<dbReference type="InterPro" id="IPR058792">
    <property type="entry name" value="Beta-barrel_RND_2"/>
</dbReference>
<name>A0ABQ6H2W5_9GAMM</name>
<protein>
    <submittedName>
        <fullName evidence="6">Hemolysin D</fullName>
    </submittedName>
</protein>
<evidence type="ECO:0000313" key="6">
    <source>
        <dbReference type="EMBL" id="GLX80766.1"/>
    </source>
</evidence>
<keyword evidence="3" id="KW-0732">Signal</keyword>
<dbReference type="Pfam" id="PF25917">
    <property type="entry name" value="BSH_RND"/>
    <property type="match status" value="1"/>
</dbReference>